<dbReference type="NCBIfam" id="TIGR00396">
    <property type="entry name" value="leuS_bact"/>
    <property type="match status" value="1"/>
</dbReference>
<feature type="domain" description="Methionyl/Leucyl tRNA synthetase" evidence="12">
    <location>
        <begin position="38"/>
        <end position="181"/>
    </location>
</feature>
<dbReference type="PANTHER" id="PTHR43740:SF2">
    <property type="entry name" value="LEUCINE--TRNA LIGASE, MITOCHONDRIAL"/>
    <property type="match status" value="1"/>
</dbReference>
<organism evidence="14 15">
    <name type="scientific">Kosmotoga pacifica</name>
    <dbReference type="NCBI Taxonomy" id="1330330"/>
    <lineage>
        <taxon>Bacteria</taxon>
        <taxon>Thermotogati</taxon>
        <taxon>Thermotogota</taxon>
        <taxon>Thermotogae</taxon>
        <taxon>Kosmotogales</taxon>
        <taxon>Kosmotogaceae</taxon>
        <taxon>Kosmotoga</taxon>
    </lineage>
</organism>
<evidence type="ECO:0000259" key="10">
    <source>
        <dbReference type="Pfam" id="PF00133"/>
    </source>
</evidence>
<dbReference type="Pfam" id="PF00133">
    <property type="entry name" value="tRNA-synt_1"/>
    <property type="match status" value="1"/>
</dbReference>
<evidence type="ECO:0000259" key="12">
    <source>
        <dbReference type="Pfam" id="PF09334"/>
    </source>
</evidence>
<dbReference type="Pfam" id="PF09334">
    <property type="entry name" value="tRNA-synt_1g"/>
    <property type="match status" value="1"/>
</dbReference>
<dbReference type="EC" id="6.1.1.4" evidence="8"/>
<evidence type="ECO:0000256" key="3">
    <source>
        <dbReference type="ARBA" id="ARBA00022741"/>
    </source>
</evidence>
<dbReference type="GO" id="GO:0004823">
    <property type="term" value="F:leucine-tRNA ligase activity"/>
    <property type="evidence" value="ECO:0007669"/>
    <property type="project" value="UniProtKB-UniRule"/>
</dbReference>
<evidence type="ECO:0000259" key="13">
    <source>
        <dbReference type="Pfam" id="PF13603"/>
    </source>
</evidence>
<gene>
    <name evidence="8" type="primary">leuS</name>
    <name evidence="14" type="ORF">IX53_02185</name>
</gene>
<evidence type="ECO:0000256" key="1">
    <source>
        <dbReference type="ARBA" id="ARBA00005594"/>
    </source>
</evidence>
<dbReference type="PANTHER" id="PTHR43740">
    <property type="entry name" value="LEUCYL-TRNA SYNTHETASE"/>
    <property type="match status" value="1"/>
</dbReference>
<comment type="catalytic activity">
    <reaction evidence="7 8">
        <text>tRNA(Leu) + L-leucine + ATP = L-leucyl-tRNA(Leu) + AMP + diphosphate</text>
        <dbReference type="Rhea" id="RHEA:11688"/>
        <dbReference type="Rhea" id="RHEA-COMP:9613"/>
        <dbReference type="Rhea" id="RHEA-COMP:9622"/>
        <dbReference type="ChEBI" id="CHEBI:30616"/>
        <dbReference type="ChEBI" id="CHEBI:33019"/>
        <dbReference type="ChEBI" id="CHEBI:57427"/>
        <dbReference type="ChEBI" id="CHEBI:78442"/>
        <dbReference type="ChEBI" id="CHEBI:78494"/>
        <dbReference type="ChEBI" id="CHEBI:456215"/>
        <dbReference type="EC" id="6.1.1.4"/>
    </reaction>
</comment>
<evidence type="ECO:0000256" key="7">
    <source>
        <dbReference type="ARBA" id="ARBA00047469"/>
    </source>
</evidence>
<reference evidence="14 15" key="1">
    <citation type="submission" date="2015-04" db="EMBL/GenBank/DDBJ databases">
        <title>Complete Genome Sequence of Kosmotoga pacifica SLHLJ1.</title>
        <authorList>
            <person name="Jiang L.J."/>
            <person name="Shao Z.Z."/>
            <person name="Jebbar M."/>
        </authorList>
    </citation>
    <scope>NUCLEOTIDE SEQUENCE [LARGE SCALE GENOMIC DNA]</scope>
    <source>
        <strain evidence="14 15">SLHLJ1</strain>
    </source>
</reference>
<dbReference type="SUPFAM" id="SSF52374">
    <property type="entry name" value="Nucleotidylyl transferase"/>
    <property type="match status" value="1"/>
</dbReference>
<feature type="domain" description="Aminoacyl-tRNA synthetase class Ia" evidence="10">
    <location>
        <begin position="408"/>
        <end position="599"/>
    </location>
</feature>
<comment type="caution">
    <text evidence="8">Lacks conserved residue(s) required for the propagation of feature annotation.</text>
</comment>
<keyword evidence="5 8" id="KW-0648">Protein biosynthesis</keyword>
<protein>
    <recommendedName>
        <fullName evidence="8">Leucine--tRNA ligase</fullName>
        <ecNumber evidence="8">6.1.1.4</ecNumber>
    </recommendedName>
    <alternativeName>
        <fullName evidence="8">Leucyl-tRNA synthetase</fullName>
        <shortName evidence="8">LeuRS</shortName>
    </alternativeName>
</protein>
<dbReference type="CDD" id="cd00812">
    <property type="entry name" value="LeuRS_core"/>
    <property type="match status" value="1"/>
</dbReference>
<evidence type="ECO:0000256" key="4">
    <source>
        <dbReference type="ARBA" id="ARBA00022840"/>
    </source>
</evidence>
<comment type="subcellular location">
    <subcellularLocation>
        <location evidence="8">Cytoplasm</location>
    </subcellularLocation>
</comment>
<keyword evidence="8" id="KW-0963">Cytoplasm</keyword>
<feature type="short sequence motif" description="'KMSKS' region" evidence="8">
    <location>
        <begin position="571"/>
        <end position="575"/>
    </location>
</feature>
<feature type="binding site" evidence="8">
    <location>
        <position position="574"/>
    </location>
    <ligand>
        <name>ATP</name>
        <dbReference type="ChEBI" id="CHEBI:30616"/>
    </ligand>
</feature>
<evidence type="ECO:0000313" key="15">
    <source>
        <dbReference type="Proteomes" id="UP000035159"/>
    </source>
</evidence>
<evidence type="ECO:0000256" key="2">
    <source>
        <dbReference type="ARBA" id="ARBA00022598"/>
    </source>
</evidence>
<dbReference type="InterPro" id="IPR015413">
    <property type="entry name" value="Methionyl/Leucyl_tRNA_Synth"/>
</dbReference>
<feature type="domain" description="Leucyl-tRNA synthetase editing" evidence="13">
    <location>
        <begin position="219"/>
        <end position="395"/>
    </location>
</feature>
<sequence length="791" mass="91071">MYDFKKIEKKWQEYYEKENPYKVDLEKAEKPFYNLMMFPYPSASGLHIGNMYSFIGSDVYGRYMRLKGYDVFEPIGFDAFGIHSENYALKVGEHPARLTPKSIKYFRDEQLKKIGNIFDWQSEVNTSDPEYYKWTQWIFVKLYKAGLAEKRVSKVNWCPSCKTVLADEQVIDGKCERCSTEITKREMSQWFFKITKYADKLLENLDWLDWTEITKNIQRSWIGKSKGATIRFKVEGTDQVIEVFTTRPDTIYGVTYLVLAPEHKMTRSLVKEDQFDVFERFLETVSKMDEATRTSIKREKNGIFTGSYAIHPLTGERLPIWIGDYVLVEYGTGAVMAVPAHDERDYVFAKKYGLEIKQVIECDPEQLPFTEYGIMINSGPHTGWRSEEFIEKVGEIHESMTPTVNYHLHDWCVSRQRYWGPPIPIIYCDTCGTVPVPEEDLPVLLPETDDYIPDGSGLSPLARNSEFVNTTCPKCGGPAKRETDVSDNFLDSAWYFLRYISPHNDKEPYEPELAKKWLPVDMYIGGNEHANLHLMYSRFITMALHDMGLLHFEEPFKSFRGHGLIIKDGQKMSKSKGNIVNPNHYFVTHGVDALRTYLMFMGNFLEGGDFRDSGMDAIRRFLNRVWDVANMPEGETPLELKIKMAETVEKVKYSIENIKYNTAVAAIMEFVNEALKFDRIEKQLVVDLAKLLSPFAPFISEEIFEMKGGKGGVLNAGFPSGYDEYLKLANVEIPVQINGRIRGKIKVSQGASQEVVLSALKDDPKISKYLEGKVIRKIIYVPDKIINLILS</sequence>
<dbReference type="Gene3D" id="3.40.50.620">
    <property type="entry name" value="HUPs"/>
    <property type="match status" value="2"/>
</dbReference>
<accession>A0A0G2ZB76</accession>
<dbReference type="RefSeq" id="WP_047753959.1">
    <property type="nucleotide sequence ID" value="NZ_CAJUHA010000004.1"/>
</dbReference>
<dbReference type="STRING" id="1330330.IX53_02185"/>
<dbReference type="SUPFAM" id="SSF50677">
    <property type="entry name" value="ValRS/IleRS/LeuRS editing domain"/>
    <property type="match status" value="1"/>
</dbReference>
<proteinExistence type="inferred from homology"/>
<dbReference type="Pfam" id="PF13603">
    <property type="entry name" value="tRNA-synt_1_2"/>
    <property type="match status" value="1"/>
</dbReference>
<dbReference type="SUPFAM" id="SSF47323">
    <property type="entry name" value="Anticodon-binding domain of a subclass of class I aminoacyl-tRNA synthetases"/>
    <property type="match status" value="1"/>
</dbReference>
<feature type="domain" description="Methionyl/Valyl/Leucyl/Isoleucyl-tRNA synthetase anticodon-binding" evidence="11">
    <location>
        <begin position="643"/>
        <end position="756"/>
    </location>
</feature>
<dbReference type="GO" id="GO:0002161">
    <property type="term" value="F:aminoacyl-tRNA deacylase activity"/>
    <property type="evidence" value="ECO:0007669"/>
    <property type="project" value="InterPro"/>
</dbReference>
<dbReference type="GO" id="GO:0006429">
    <property type="term" value="P:leucyl-tRNA aminoacylation"/>
    <property type="evidence" value="ECO:0007669"/>
    <property type="project" value="UniProtKB-UniRule"/>
</dbReference>
<evidence type="ECO:0000256" key="8">
    <source>
        <dbReference type="HAMAP-Rule" id="MF_00049"/>
    </source>
</evidence>
<dbReference type="KEGG" id="kpf:IX53_02185"/>
<dbReference type="InterPro" id="IPR002300">
    <property type="entry name" value="aa-tRNA-synth_Ia"/>
</dbReference>
<dbReference type="GO" id="GO:0005829">
    <property type="term" value="C:cytosol"/>
    <property type="evidence" value="ECO:0007669"/>
    <property type="project" value="TreeGrafter"/>
</dbReference>
<dbReference type="Pfam" id="PF08264">
    <property type="entry name" value="Anticodon_1"/>
    <property type="match status" value="1"/>
</dbReference>
<dbReference type="HAMAP" id="MF_00049_B">
    <property type="entry name" value="Leu_tRNA_synth_B"/>
    <property type="match status" value="1"/>
</dbReference>
<evidence type="ECO:0000256" key="6">
    <source>
        <dbReference type="ARBA" id="ARBA00023146"/>
    </source>
</evidence>
<keyword evidence="4 8" id="KW-0067">ATP-binding</keyword>
<evidence type="ECO:0000256" key="9">
    <source>
        <dbReference type="RuleBase" id="RU363039"/>
    </source>
</evidence>
<keyword evidence="3 8" id="KW-0547">Nucleotide-binding</keyword>
<dbReference type="InterPro" id="IPR013155">
    <property type="entry name" value="M/V/L/I-tRNA-synth_anticd-bd"/>
</dbReference>
<evidence type="ECO:0000313" key="14">
    <source>
        <dbReference type="EMBL" id="AKI96824.1"/>
    </source>
</evidence>
<dbReference type="Gene3D" id="1.10.730.10">
    <property type="entry name" value="Isoleucyl-tRNA Synthetase, Domain 1"/>
    <property type="match status" value="1"/>
</dbReference>
<dbReference type="InterPro" id="IPR025709">
    <property type="entry name" value="Leu_tRNA-synth_edit"/>
</dbReference>
<evidence type="ECO:0000256" key="5">
    <source>
        <dbReference type="ARBA" id="ARBA00022917"/>
    </source>
</evidence>
<dbReference type="EMBL" id="CP011232">
    <property type="protein sequence ID" value="AKI96824.1"/>
    <property type="molecule type" value="Genomic_DNA"/>
</dbReference>
<dbReference type="PATRIC" id="fig|1330330.3.peg.446"/>
<dbReference type="PRINTS" id="PR00985">
    <property type="entry name" value="TRNASYNTHLEU"/>
</dbReference>
<dbReference type="InterPro" id="IPR002302">
    <property type="entry name" value="Leu-tRNA-ligase"/>
</dbReference>
<comment type="similarity">
    <text evidence="1 8 9">Belongs to the class-I aminoacyl-tRNA synthetase family.</text>
</comment>
<name>A0A0G2ZB76_9BACT</name>
<dbReference type="InterPro" id="IPR014729">
    <property type="entry name" value="Rossmann-like_a/b/a_fold"/>
</dbReference>
<dbReference type="InterPro" id="IPR009080">
    <property type="entry name" value="tRNAsynth_Ia_anticodon-bd"/>
</dbReference>
<keyword evidence="6 8" id="KW-0030">Aminoacyl-tRNA synthetase</keyword>
<dbReference type="OrthoDB" id="9810365at2"/>
<dbReference type="AlphaFoldDB" id="A0A0G2ZB76"/>
<dbReference type="InterPro" id="IPR009008">
    <property type="entry name" value="Val/Leu/Ile-tRNA-synth_edit"/>
</dbReference>
<keyword evidence="15" id="KW-1185">Reference proteome</keyword>
<evidence type="ECO:0000259" key="11">
    <source>
        <dbReference type="Pfam" id="PF08264"/>
    </source>
</evidence>
<keyword evidence="2 8" id="KW-0436">Ligase</keyword>
<dbReference type="GO" id="GO:0005524">
    <property type="term" value="F:ATP binding"/>
    <property type="evidence" value="ECO:0007669"/>
    <property type="project" value="UniProtKB-UniRule"/>
</dbReference>
<dbReference type="Proteomes" id="UP000035159">
    <property type="component" value="Chromosome"/>
</dbReference>
<dbReference type="Gene3D" id="3.10.20.590">
    <property type="match status" value="1"/>
</dbReference>